<dbReference type="Proteomes" id="UP000826656">
    <property type="component" value="Unassembled WGS sequence"/>
</dbReference>
<sequence length="136" mass="15542">MQICQDKSQEELRFEDYQLGDKGQKYGYSFTVSNAHRDLVSSTTRGFSNHQHLVVYKTSEALLLWCYTSKLLLPLQPLLFVPLQPELTPKVGATLPTTNVSHPSNMYLVQFYRIHSYSPLSCLCRPNILHPSLVIV</sequence>
<comment type="caution">
    <text evidence="1">The sequence shown here is derived from an EMBL/GenBank/DDBJ whole genome shotgun (WGS) entry which is preliminary data.</text>
</comment>
<keyword evidence="2" id="KW-1185">Reference proteome</keyword>
<name>A0ABQ7TYZ0_SOLTU</name>
<dbReference type="Gene3D" id="1.10.10.2360">
    <property type="match status" value="1"/>
</dbReference>
<evidence type="ECO:0000313" key="2">
    <source>
        <dbReference type="Proteomes" id="UP000826656"/>
    </source>
</evidence>
<evidence type="ECO:0000313" key="1">
    <source>
        <dbReference type="EMBL" id="KAH0739708.1"/>
    </source>
</evidence>
<protein>
    <submittedName>
        <fullName evidence="1">Uncharacterized protein</fullName>
    </submittedName>
</protein>
<organism evidence="1 2">
    <name type="scientific">Solanum tuberosum</name>
    <name type="common">Potato</name>
    <dbReference type="NCBI Taxonomy" id="4113"/>
    <lineage>
        <taxon>Eukaryota</taxon>
        <taxon>Viridiplantae</taxon>
        <taxon>Streptophyta</taxon>
        <taxon>Embryophyta</taxon>
        <taxon>Tracheophyta</taxon>
        <taxon>Spermatophyta</taxon>
        <taxon>Magnoliopsida</taxon>
        <taxon>eudicotyledons</taxon>
        <taxon>Gunneridae</taxon>
        <taxon>Pentapetalae</taxon>
        <taxon>asterids</taxon>
        <taxon>lamiids</taxon>
        <taxon>Solanales</taxon>
        <taxon>Solanaceae</taxon>
        <taxon>Solanoideae</taxon>
        <taxon>Solaneae</taxon>
        <taxon>Solanum</taxon>
    </lineage>
</organism>
<accession>A0ABQ7TYZ0</accession>
<dbReference type="EMBL" id="JAIVGD010000028">
    <property type="protein sequence ID" value="KAH0739708.1"/>
    <property type="molecule type" value="Genomic_DNA"/>
</dbReference>
<gene>
    <name evidence="1" type="ORF">KY290_038413</name>
</gene>
<reference evidence="1 2" key="1">
    <citation type="journal article" date="2021" name="bioRxiv">
        <title>Chromosome-scale and haplotype-resolved genome assembly of a tetraploid potato cultivar.</title>
        <authorList>
            <person name="Sun H."/>
            <person name="Jiao W.-B."/>
            <person name="Krause K."/>
            <person name="Campoy J.A."/>
            <person name="Goel M."/>
            <person name="Folz-Donahue K."/>
            <person name="Kukat C."/>
            <person name="Huettel B."/>
            <person name="Schneeberger K."/>
        </authorList>
    </citation>
    <scope>NUCLEOTIDE SEQUENCE [LARGE SCALE GENOMIC DNA]</scope>
    <source>
        <strain evidence="1">SolTubOtavaFocal</strain>
        <tissue evidence="1">Leaves</tissue>
    </source>
</reference>
<proteinExistence type="predicted"/>